<evidence type="ECO:0000313" key="3">
    <source>
        <dbReference type="Proteomes" id="UP000184357"/>
    </source>
</evidence>
<dbReference type="STRING" id="43928.SAMN05443636_1629"/>
<keyword evidence="3" id="KW-1185">Reference proteome</keyword>
<keyword evidence="1" id="KW-0472">Membrane</keyword>
<reference evidence="2 3" key="1">
    <citation type="submission" date="2016-11" db="EMBL/GenBank/DDBJ databases">
        <authorList>
            <person name="Jaros S."/>
            <person name="Januszkiewicz K."/>
            <person name="Wedrychowicz H."/>
        </authorList>
    </citation>
    <scope>NUCLEOTIDE SEQUENCE [LARGE SCALE GENOMIC DNA]</scope>
    <source>
        <strain evidence="2 3">DSM 9297</strain>
    </source>
</reference>
<evidence type="ECO:0000256" key="1">
    <source>
        <dbReference type="SAM" id="Phobius"/>
    </source>
</evidence>
<keyword evidence="1" id="KW-0812">Transmembrane</keyword>
<protein>
    <submittedName>
        <fullName evidence="2">Uncharacterized protein</fullName>
    </submittedName>
</protein>
<name>A0A1M5PJF2_9EURY</name>
<gene>
    <name evidence="2" type="ORF">SAMN05443636_1629</name>
</gene>
<evidence type="ECO:0000313" key="2">
    <source>
        <dbReference type="EMBL" id="SHH01861.1"/>
    </source>
</evidence>
<proteinExistence type="predicted"/>
<dbReference type="AlphaFoldDB" id="A0A1M5PJF2"/>
<accession>A0A1M5PJF2</accession>
<keyword evidence="1" id="KW-1133">Transmembrane helix</keyword>
<feature type="transmembrane region" description="Helical" evidence="1">
    <location>
        <begin position="23"/>
        <end position="41"/>
    </location>
</feature>
<sequence>MLIGGTVGTRVGKYVPSEVMEPVLGVVFAIVGVIVLASDLLA</sequence>
<dbReference type="Proteomes" id="UP000184357">
    <property type="component" value="Unassembled WGS sequence"/>
</dbReference>
<dbReference type="EMBL" id="FQWV01000003">
    <property type="protein sequence ID" value="SHH01861.1"/>
    <property type="molecule type" value="Genomic_DNA"/>
</dbReference>
<organism evidence="2 3">
    <name type="scientific">Halobaculum gomorrense</name>
    <dbReference type="NCBI Taxonomy" id="43928"/>
    <lineage>
        <taxon>Archaea</taxon>
        <taxon>Methanobacteriati</taxon>
        <taxon>Methanobacteriota</taxon>
        <taxon>Stenosarchaea group</taxon>
        <taxon>Halobacteria</taxon>
        <taxon>Halobacteriales</taxon>
        <taxon>Haloferacaceae</taxon>
        <taxon>Halobaculum</taxon>
    </lineage>
</organism>